<feature type="region of interest" description="Disordered" evidence="1">
    <location>
        <begin position="251"/>
        <end position="305"/>
    </location>
</feature>
<accession>A0A368R8R1</accession>
<gene>
    <name evidence="2" type="ORF">SETIT_5G252300v2</name>
</gene>
<reference evidence="2" key="2">
    <citation type="submission" date="2015-07" db="EMBL/GenBank/DDBJ databases">
        <authorList>
            <person name="Noorani M."/>
        </authorList>
    </citation>
    <scope>NUCLEOTIDE SEQUENCE</scope>
    <source>
        <strain evidence="2">Yugu1</strain>
    </source>
</reference>
<feature type="compositionally biased region" description="Basic and acidic residues" evidence="1">
    <location>
        <begin position="377"/>
        <end position="389"/>
    </location>
</feature>
<name>A0A368R8R1_SETIT</name>
<organism evidence="2">
    <name type="scientific">Setaria italica</name>
    <name type="common">Foxtail millet</name>
    <name type="synonym">Panicum italicum</name>
    <dbReference type="NCBI Taxonomy" id="4555"/>
    <lineage>
        <taxon>Eukaryota</taxon>
        <taxon>Viridiplantae</taxon>
        <taxon>Streptophyta</taxon>
        <taxon>Embryophyta</taxon>
        <taxon>Tracheophyta</taxon>
        <taxon>Spermatophyta</taxon>
        <taxon>Magnoliopsida</taxon>
        <taxon>Liliopsida</taxon>
        <taxon>Poales</taxon>
        <taxon>Poaceae</taxon>
        <taxon>PACMAD clade</taxon>
        <taxon>Panicoideae</taxon>
        <taxon>Panicodae</taxon>
        <taxon>Paniceae</taxon>
        <taxon>Cenchrinae</taxon>
        <taxon>Setaria</taxon>
    </lineage>
</organism>
<evidence type="ECO:0000313" key="2">
    <source>
        <dbReference type="EMBL" id="RCV26522.1"/>
    </source>
</evidence>
<evidence type="ECO:0000256" key="1">
    <source>
        <dbReference type="SAM" id="MobiDB-lite"/>
    </source>
</evidence>
<feature type="compositionally biased region" description="Basic and acidic residues" evidence="1">
    <location>
        <begin position="254"/>
        <end position="270"/>
    </location>
</feature>
<reference evidence="2" key="1">
    <citation type="journal article" date="2012" name="Nat. Biotechnol.">
        <title>Reference genome sequence of the model plant Setaria.</title>
        <authorList>
            <person name="Bennetzen J.L."/>
            <person name="Schmutz J."/>
            <person name="Wang H."/>
            <person name="Percifield R."/>
            <person name="Hawkins J."/>
            <person name="Pontaroli A.C."/>
            <person name="Estep M."/>
            <person name="Feng L."/>
            <person name="Vaughn J.N."/>
            <person name="Grimwood J."/>
            <person name="Jenkins J."/>
            <person name="Barry K."/>
            <person name="Lindquist E."/>
            <person name="Hellsten U."/>
            <person name="Deshpande S."/>
            <person name="Wang X."/>
            <person name="Wu X."/>
            <person name="Mitros T."/>
            <person name="Triplett J."/>
            <person name="Yang X."/>
            <person name="Ye C.Y."/>
            <person name="Mauro-Herrera M."/>
            <person name="Wang L."/>
            <person name="Li P."/>
            <person name="Sharma M."/>
            <person name="Sharma R."/>
            <person name="Ronald P.C."/>
            <person name="Panaud O."/>
            <person name="Kellogg E.A."/>
            <person name="Brutnell T.P."/>
            <person name="Doust A.N."/>
            <person name="Tuskan G.A."/>
            <person name="Rokhsar D."/>
            <person name="Devos K.M."/>
        </authorList>
    </citation>
    <scope>NUCLEOTIDE SEQUENCE [LARGE SCALE GENOMIC DNA]</scope>
    <source>
        <strain evidence="2">Yugu1</strain>
    </source>
</reference>
<sequence length="452" mass="48770">MMDLQGCNHGALVMNKWYLPLVEQSNRCNNSSSPARSRVKPGRCRESRLELGREALDPTHDLAARVPTDVAAREVASARERQGDVEARVVQEVDALLEAAELGRLERPGAASREEDHAPVQAAVELHPGRRVAATGQILHLQLQELKPTRRGRAAAVLGGGEVAHDHQQLPAGLHQVAAHGRRARRRCVGSPLHPVGPPGHREGERAGGALLHEHRDRLVAGDGVEPPHDFAVVVEDVLEPVHGLRGHPMAVHRGPDEGEVGHAADERGGDAGPRGGRRRERHRADDEAGRDAVPGDPHPVGGAHAREKTLTSAYARQPLAATASQPLGWEPQRRAPWAPERRRRAEPASGLTKQGAPADGRRRSHGSCGGGVPAEARARAAERQERQTAAKQRRSRKTTPRSSDGSSDHDAAIGARSDDAEDGKTETGKTLQCKKQRGMRSAQWNSLYLRG</sequence>
<protein>
    <submittedName>
        <fullName evidence="2">Uncharacterized protein</fullName>
    </submittedName>
</protein>
<feature type="region of interest" description="Disordered" evidence="1">
    <location>
        <begin position="322"/>
        <end position="452"/>
    </location>
</feature>
<proteinExistence type="predicted"/>
<dbReference type="EMBL" id="CM003532">
    <property type="protein sequence ID" value="RCV26522.1"/>
    <property type="molecule type" value="Genomic_DNA"/>
</dbReference>
<dbReference type="AlphaFoldDB" id="A0A368R8R1"/>
<feature type="compositionally biased region" description="Basic and acidic residues" evidence="1">
    <location>
        <begin position="407"/>
        <end position="428"/>
    </location>
</feature>
<feature type="compositionally biased region" description="Polar residues" evidence="1">
    <location>
        <begin position="443"/>
        <end position="452"/>
    </location>
</feature>